<evidence type="ECO:0000313" key="2">
    <source>
        <dbReference type="EMBL" id="KAJ3050490.1"/>
    </source>
</evidence>
<keyword evidence="1" id="KW-0677">Repeat</keyword>
<dbReference type="PANTHER" id="PTHR24111:SF0">
    <property type="entry name" value="LEUCINE-RICH REPEAT-CONTAINING PROTEIN"/>
    <property type="match status" value="1"/>
</dbReference>
<proteinExistence type="predicted"/>
<dbReference type="Gene3D" id="3.80.10.10">
    <property type="entry name" value="Ribonuclease Inhibitor"/>
    <property type="match status" value="2"/>
</dbReference>
<dbReference type="Pfam" id="PF13516">
    <property type="entry name" value="LRR_6"/>
    <property type="match status" value="6"/>
</dbReference>
<evidence type="ECO:0000313" key="3">
    <source>
        <dbReference type="Proteomes" id="UP001212841"/>
    </source>
</evidence>
<comment type="caution">
    <text evidence="2">The sequence shown here is derived from an EMBL/GenBank/DDBJ whole genome shotgun (WGS) entry which is preliminary data.</text>
</comment>
<dbReference type="EMBL" id="JADGJD010000507">
    <property type="protein sequence ID" value="KAJ3050490.1"/>
    <property type="molecule type" value="Genomic_DNA"/>
</dbReference>
<dbReference type="InterPro" id="IPR001611">
    <property type="entry name" value="Leu-rich_rpt"/>
</dbReference>
<gene>
    <name evidence="2" type="ORF">HK097_008553</name>
</gene>
<name>A0AAD5SDD4_9FUNG</name>
<dbReference type="InterPro" id="IPR052201">
    <property type="entry name" value="LRR-containing_regulator"/>
</dbReference>
<dbReference type="PANTHER" id="PTHR24111">
    <property type="entry name" value="LEUCINE-RICH REPEAT-CONTAINING PROTEIN 34"/>
    <property type="match status" value="1"/>
</dbReference>
<dbReference type="InterPro" id="IPR032675">
    <property type="entry name" value="LRR_dom_sf"/>
</dbReference>
<organism evidence="2 3">
    <name type="scientific">Rhizophlyctis rosea</name>
    <dbReference type="NCBI Taxonomy" id="64517"/>
    <lineage>
        <taxon>Eukaryota</taxon>
        <taxon>Fungi</taxon>
        <taxon>Fungi incertae sedis</taxon>
        <taxon>Chytridiomycota</taxon>
        <taxon>Chytridiomycota incertae sedis</taxon>
        <taxon>Chytridiomycetes</taxon>
        <taxon>Rhizophlyctidales</taxon>
        <taxon>Rhizophlyctidaceae</taxon>
        <taxon>Rhizophlyctis</taxon>
    </lineage>
</organism>
<accession>A0AAD5SDD4</accession>
<reference evidence="2" key="1">
    <citation type="submission" date="2020-05" db="EMBL/GenBank/DDBJ databases">
        <title>Phylogenomic resolution of chytrid fungi.</title>
        <authorList>
            <person name="Stajich J.E."/>
            <person name="Amses K."/>
            <person name="Simmons R."/>
            <person name="Seto K."/>
            <person name="Myers J."/>
            <person name="Bonds A."/>
            <person name="Quandt C.A."/>
            <person name="Barry K."/>
            <person name="Liu P."/>
            <person name="Grigoriev I."/>
            <person name="Longcore J.E."/>
            <person name="James T.Y."/>
        </authorList>
    </citation>
    <scope>NUCLEOTIDE SEQUENCE</scope>
    <source>
        <strain evidence="2">JEL0318</strain>
    </source>
</reference>
<protein>
    <submittedName>
        <fullName evidence="2">Uncharacterized protein</fullName>
    </submittedName>
</protein>
<dbReference type="Proteomes" id="UP001212841">
    <property type="component" value="Unassembled WGS sequence"/>
</dbReference>
<dbReference type="SUPFAM" id="SSF52047">
    <property type="entry name" value="RNI-like"/>
    <property type="match status" value="1"/>
</dbReference>
<keyword evidence="3" id="KW-1185">Reference proteome</keyword>
<sequence length="467" mass="51363">MTDLAADYLETYSRLCEEKKAFNIRSLRSTLENSIASGTYPEHFKLNGNSTELCHTRINDDYLEIIVTPMRGGGFLRLLDLSYNHIGDRGAKLIGDLLKDDVQLEVLNLVSNNIGSEGAGAIARALHVNDKLHTLNIGDNPLTDDGGMHFAEMLQINTTLRTLHLPHTSLRSTSLIAFSTVLRNNTSLQTLNIANNATHSSSLSQSLQNDTMMHISRMMCLNYTLRNIELAKMGITDWICVEYLSKAIRTNMRLTSLDLSCNRISRDGGVAIFKSIHKHPSLAILKLSNCAVQDEGAEAAAEMIGNNFTLKSLYMDHNAITGKGLIALANSFSKNMSLKQITLWGNKWDTPACEAWTSLLGGPIYSTSYGDDLSGYVSKPGAPFPPNGRKLVMEHAQLSAFKHDAETQAKDHKAQGHPSATSLRLASLQEAATKVPPRLRESDVDVVFYCVEEVLNVAQRELEGDAT</sequence>
<dbReference type="SMART" id="SM00368">
    <property type="entry name" value="LRR_RI"/>
    <property type="match status" value="8"/>
</dbReference>
<evidence type="ECO:0000256" key="1">
    <source>
        <dbReference type="ARBA" id="ARBA00022737"/>
    </source>
</evidence>
<dbReference type="AlphaFoldDB" id="A0AAD5SDD4"/>